<dbReference type="STRING" id="1353009.A0A1Y2IMH0"/>
<dbReference type="GO" id="GO:0005829">
    <property type="term" value="C:cytosol"/>
    <property type="evidence" value="ECO:0007669"/>
    <property type="project" value="TreeGrafter"/>
</dbReference>
<accession>A0A1Y2IMH0</accession>
<proteinExistence type="inferred from homology"/>
<dbReference type="OrthoDB" id="9402762at2759"/>
<evidence type="ECO:0000256" key="5">
    <source>
        <dbReference type="ARBA" id="ARBA00023027"/>
    </source>
</evidence>
<feature type="region of interest" description="Disordered" evidence="11">
    <location>
        <begin position="532"/>
        <end position="643"/>
    </location>
</feature>
<feature type="compositionally biased region" description="Polar residues" evidence="11">
    <location>
        <begin position="549"/>
        <end position="558"/>
    </location>
</feature>
<keyword evidence="6" id="KW-0299">Galactose metabolism</keyword>
<dbReference type="AlphaFoldDB" id="A0A1Y2IMH0"/>
<dbReference type="PANTHER" id="PTHR43725:SF47">
    <property type="entry name" value="UDP-GLUCOSE 4-EPIMERASE"/>
    <property type="match status" value="1"/>
</dbReference>
<evidence type="ECO:0000256" key="10">
    <source>
        <dbReference type="ARBA" id="ARBA00038238"/>
    </source>
</evidence>
<dbReference type="InterPro" id="IPR005886">
    <property type="entry name" value="UDP_G4E"/>
</dbReference>
<comment type="cofactor">
    <cofactor evidence="2">
        <name>NAD(+)</name>
        <dbReference type="ChEBI" id="CHEBI:57540"/>
    </cofactor>
</comment>
<feature type="region of interest" description="Disordered" evidence="11">
    <location>
        <begin position="699"/>
        <end position="723"/>
    </location>
</feature>
<comment type="pathway">
    <text evidence="3">Carbohydrate metabolism; galactose metabolism.</text>
</comment>
<dbReference type="InterPro" id="IPR021861">
    <property type="entry name" value="THO_THOC1"/>
</dbReference>
<evidence type="ECO:0000256" key="1">
    <source>
        <dbReference type="ARBA" id="ARBA00000083"/>
    </source>
</evidence>
<feature type="compositionally biased region" description="Low complexity" evidence="11">
    <location>
        <begin position="532"/>
        <end position="543"/>
    </location>
</feature>
<sequence>MQALQDSLSSLLATLPPRPIEKGALDALVEKTLEECRPKVSQDTWKTKWEFVLKKDAFELAATEGRALKERETKYYDDLSDRLDIILTFTEHDACDQVFPVNVLQDLLETQTIASCSHIFSWIELRADRLTAGMIPQKGKALVLLRTLNDLLRRLSKMGSTTMFCGRILTFLSRVFPLGERSGVNLRGEYGPMWDGPGAKGNERQEEENKMEVDEAAEDPVAKDAERKRKEKEDFYYTFWSLQLPFSRPPLFAEPRTFPAFKEAVNKVLPVIKEATAKERALMGNKANGSAASSSSLKRKREPTSITDASGNGDYYFAKYLTSPELLDLEIADTHFRRQFLFQLLIQLHHLLTFTQSAKDKWANYRNRSLLFNFTLEPADAQWVQETITRAMEELRQTAPNGRMFAETVQVILEREKNWVRWKNDVCPQFDREPWSEEIEVDGVKKKVGLEEATEGVRKKMRMDPEEWPYRYGSAPLTEIWEMGYRDLRDLEHPFQPGDVKDFVKKVKQEDMRIEMRKKQLMQKAERLAQARAKAAALKDGAATPGLPATTNTGSANPPSQPAVAATPNTPEARPNASSPPAPAPLHPSLPAKPGTTPVPGESAAASPARVATPNPPPAAPATPTLPPAAAPTPAPAPEPAPIVLPADDMIQKYEENKQRWSWLALRMARDQYLRHFGKIGTGDIVLLAQEIDKEREAREKPVAVPVKPTATAQASTSPAPSSARVLVTGGAGYIGSHVIFALQQTRRYKVISIDNHHNSSPKALERVAQIARDNLPPNASEKDKDSAEIDAYTADLTKRDEIKKVFEKYGKGGIWGVIHIAAYKAVGESTEIPLTYYENNVSATVYLLQVMSEFDCTRIVYSSSATVYGTPPVIPIPETTRLEAHSPYGKTKVMCETIISDLCSAEPKRFRGLSLRYFNPAGAHPSGLIGEAPIGRPGNLFPLLAAIAVGRQPNDLKVFGNDYPTPDGTCVRDYLHVLDLAKGHLLALDALAPESKVFDNCPTDARYKAYNLGRGKGMSVLQIVEAMRKATGFDFKYEIVGRRRGDVPDLTADPSLAEKELGFKATEDLETMCRDLWNWQTKNPNGYDS</sequence>
<comment type="similarity">
    <text evidence="9">In the N-terminal section; belongs to the NAD(P)-dependent epimerase/dehydratase family.</text>
</comment>
<dbReference type="PANTHER" id="PTHR43725">
    <property type="entry name" value="UDP-GLUCOSE 4-EPIMERASE"/>
    <property type="match status" value="1"/>
</dbReference>
<dbReference type="GO" id="GO:0003978">
    <property type="term" value="F:UDP-glucose 4-epimerase activity"/>
    <property type="evidence" value="ECO:0007669"/>
    <property type="project" value="UniProtKB-EC"/>
</dbReference>
<name>A0A1Y2IMH0_TRAC3</name>
<feature type="compositionally biased region" description="Pro residues" evidence="11">
    <location>
        <begin position="578"/>
        <end position="588"/>
    </location>
</feature>
<dbReference type="NCBIfam" id="TIGR01179">
    <property type="entry name" value="galE"/>
    <property type="match status" value="1"/>
</dbReference>
<evidence type="ECO:0000256" key="11">
    <source>
        <dbReference type="SAM" id="MobiDB-lite"/>
    </source>
</evidence>
<dbReference type="Gene3D" id="3.90.25.10">
    <property type="entry name" value="UDP-galactose 4-epimerase, domain 1"/>
    <property type="match status" value="1"/>
</dbReference>
<dbReference type="CDD" id="cd05247">
    <property type="entry name" value="UDP_G4E_1_SDR_e"/>
    <property type="match status" value="1"/>
</dbReference>
<dbReference type="GO" id="GO:0006012">
    <property type="term" value="P:galactose metabolic process"/>
    <property type="evidence" value="ECO:0007669"/>
    <property type="project" value="UniProtKB-KW"/>
</dbReference>
<evidence type="ECO:0000313" key="13">
    <source>
        <dbReference type="EMBL" id="OSD01152.1"/>
    </source>
</evidence>
<feature type="compositionally biased region" description="Pro residues" evidence="11">
    <location>
        <begin position="614"/>
        <end position="643"/>
    </location>
</feature>
<keyword evidence="5" id="KW-0520">NAD</keyword>
<evidence type="ECO:0000256" key="8">
    <source>
        <dbReference type="ARBA" id="ARBA00037676"/>
    </source>
</evidence>
<dbReference type="PRINTS" id="PR01713">
    <property type="entry name" value="NUCEPIMERASE"/>
</dbReference>
<evidence type="ECO:0000313" key="14">
    <source>
        <dbReference type="Proteomes" id="UP000193067"/>
    </source>
</evidence>
<dbReference type="InterPro" id="IPR001509">
    <property type="entry name" value="Epimerase_deHydtase"/>
</dbReference>
<dbReference type="Gene3D" id="3.40.50.720">
    <property type="entry name" value="NAD(P)-binding Rossmann-like Domain"/>
    <property type="match status" value="1"/>
</dbReference>
<dbReference type="InterPro" id="IPR036291">
    <property type="entry name" value="NAD(P)-bd_dom_sf"/>
</dbReference>
<evidence type="ECO:0000256" key="9">
    <source>
        <dbReference type="ARBA" id="ARBA00037955"/>
    </source>
</evidence>
<feature type="domain" description="NAD-dependent epimerase/dehydratase" evidence="12">
    <location>
        <begin position="726"/>
        <end position="993"/>
    </location>
</feature>
<evidence type="ECO:0000256" key="4">
    <source>
        <dbReference type="ARBA" id="ARBA00005028"/>
    </source>
</evidence>
<dbReference type="Proteomes" id="UP000193067">
    <property type="component" value="Unassembled WGS sequence"/>
</dbReference>
<evidence type="ECO:0000256" key="2">
    <source>
        <dbReference type="ARBA" id="ARBA00001911"/>
    </source>
</evidence>
<evidence type="ECO:0000259" key="12">
    <source>
        <dbReference type="Pfam" id="PF01370"/>
    </source>
</evidence>
<feature type="region of interest" description="Disordered" evidence="11">
    <location>
        <begin position="283"/>
        <end position="306"/>
    </location>
</feature>
<protein>
    <submittedName>
        <fullName evidence="13">UDP-glucose 4-epimerase</fullName>
    </submittedName>
</protein>
<comment type="similarity">
    <text evidence="10">In the C-terminal section; belongs to the aldose epimerase family.</text>
</comment>
<keyword evidence="14" id="KW-1185">Reference proteome</keyword>
<feature type="compositionally biased region" description="Basic and acidic residues" evidence="11">
    <location>
        <begin position="201"/>
        <end position="213"/>
    </location>
</feature>
<dbReference type="Pfam" id="PF01370">
    <property type="entry name" value="Epimerase"/>
    <property type="match status" value="1"/>
</dbReference>
<reference evidence="13 14" key="1">
    <citation type="journal article" date="2015" name="Biotechnol. Biofuels">
        <title>Enhanced degradation of softwood versus hardwood by the white-rot fungus Pycnoporus coccineus.</title>
        <authorList>
            <person name="Couturier M."/>
            <person name="Navarro D."/>
            <person name="Chevret D."/>
            <person name="Henrissat B."/>
            <person name="Piumi F."/>
            <person name="Ruiz-Duenas F.J."/>
            <person name="Martinez A.T."/>
            <person name="Grigoriev I.V."/>
            <person name="Riley R."/>
            <person name="Lipzen A."/>
            <person name="Berrin J.G."/>
            <person name="Master E.R."/>
            <person name="Rosso M.N."/>
        </authorList>
    </citation>
    <scope>NUCLEOTIDE SEQUENCE [LARGE SCALE GENOMIC DNA]</scope>
    <source>
        <strain evidence="13 14">BRFM310</strain>
    </source>
</reference>
<dbReference type="SUPFAM" id="SSF51735">
    <property type="entry name" value="NAD(P)-binding Rossmann-fold domains"/>
    <property type="match status" value="1"/>
</dbReference>
<keyword evidence="7" id="KW-0413">Isomerase</keyword>
<keyword evidence="6" id="KW-0119">Carbohydrate metabolism</keyword>
<evidence type="ECO:0000256" key="7">
    <source>
        <dbReference type="ARBA" id="ARBA00023235"/>
    </source>
</evidence>
<dbReference type="Pfam" id="PF11957">
    <property type="entry name" value="efThoc1"/>
    <property type="match status" value="1"/>
</dbReference>
<comment type="pathway">
    <text evidence="4">Carbohydrate metabolism; hexose metabolism.</text>
</comment>
<evidence type="ECO:0000256" key="3">
    <source>
        <dbReference type="ARBA" id="ARBA00004947"/>
    </source>
</evidence>
<evidence type="ECO:0000256" key="6">
    <source>
        <dbReference type="ARBA" id="ARBA00023144"/>
    </source>
</evidence>
<comment type="catalytic activity">
    <reaction evidence="1">
        <text>UDP-alpha-D-glucose = UDP-alpha-D-galactose</text>
        <dbReference type="Rhea" id="RHEA:22168"/>
        <dbReference type="ChEBI" id="CHEBI:58885"/>
        <dbReference type="ChEBI" id="CHEBI:66914"/>
        <dbReference type="EC" id="5.1.3.2"/>
    </reaction>
</comment>
<comment type="function">
    <text evidence="8">Mutarotase converts alpha-aldose to the beta-anomer. It is active on D-glucose, L-arabinose, D-xylose, D-galactose, maltose and lactose.</text>
</comment>
<organism evidence="13 14">
    <name type="scientific">Trametes coccinea (strain BRFM310)</name>
    <name type="common">Pycnoporus coccineus</name>
    <dbReference type="NCBI Taxonomy" id="1353009"/>
    <lineage>
        <taxon>Eukaryota</taxon>
        <taxon>Fungi</taxon>
        <taxon>Dikarya</taxon>
        <taxon>Basidiomycota</taxon>
        <taxon>Agaricomycotina</taxon>
        <taxon>Agaricomycetes</taxon>
        <taxon>Polyporales</taxon>
        <taxon>Polyporaceae</taxon>
        <taxon>Trametes</taxon>
    </lineage>
</organism>
<feature type="compositionally biased region" description="Low complexity" evidence="11">
    <location>
        <begin position="709"/>
        <end position="723"/>
    </location>
</feature>
<dbReference type="EMBL" id="KZ084113">
    <property type="protein sequence ID" value="OSD01152.1"/>
    <property type="molecule type" value="Genomic_DNA"/>
</dbReference>
<gene>
    <name evidence="13" type="ORF">PYCCODRAFT_1392304</name>
</gene>
<feature type="region of interest" description="Disordered" evidence="11">
    <location>
        <begin position="194"/>
        <end position="226"/>
    </location>
</feature>